<dbReference type="Pfam" id="PF14518">
    <property type="entry name" value="Haem_oxygenas_2"/>
    <property type="match status" value="1"/>
</dbReference>
<evidence type="ECO:0000313" key="1">
    <source>
        <dbReference type="EMBL" id="MEI4551187.1"/>
    </source>
</evidence>
<comment type="caution">
    <text evidence="1">The sequence shown here is derived from an EMBL/GenBank/DDBJ whole genome shotgun (WGS) entry which is preliminary data.</text>
</comment>
<dbReference type="Proteomes" id="UP001382455">
    <property type="component" value="Unassembled WGS sequence"/>
</dbReference>
<gene>
    <name evidence="1" type="ORF">WAE96_16055</name>
</gene>
<keyword evidence="2" id="KW-1185">Reference proteome</keyword>
<organism evidence="1 2">
    <name type="scientific">Pseudoalteromonas spongiae</name>
    <dbReference type="NCBI Taxonomy" id="298657"/>
    <lineage>
        <taxon>Bacteria</taxon>
        <taxon>Pseudomonadati</taxon>
        <taxon>Pseudomonadota</taxon>
        <taxon>Gammaproteobacteria</taxon>
        <taxon>Alteromonadales</taxon>
        <taxon>Pseudoalteromonadaceae</taxon>
        <taxon>Pseudoalteromonas</taxon>
    </lineage>
</organism>
<dbReference type="Gene3D" id="1.20.910.10">
    <property type="entry name" value="Heme oxygenase-like"/>
    <property type="match status" value="1"/>
</dbReference>
<dbReference type="SMART" id="SM01236">
    <property type="entry name" value="Haem_oxygenase_2"/>
    <property type="match status" value="1"/>
</dbReference>
<accession>A0ABU8EYV6</accession>
<evidence type="ECO:0000313" key="2">
    <source>
        <dbReference type="Proteomes" id="UP001382455"/>
    </source>
</evidence>
<dbReference type="EMBL" id="JBAWKS010000002">
    <property type="protein sequence ID" value="MEI4551187.1"/>
    <property type="molecule type" value="Genomic_DNA"/>
</dbReference>
<name>A0ABU8EYV6_9GAMM</name>
<sequence length="222" mass="25283">MTFFEKLISETEAEKNYLLSAPIIKRCFEGEIALDDYVAFLGQAFHHVKHTVPLLMNLGAKLPHSQEWLRDAVAEYIEEELGHQEWILNDIAACGFDKEAVRNSTPLFETELMVSYAYDTINRIEPVAFFGMVHVLEGTSVAIADLAAATIKDKLSLPNNAFSYLRSHGSLDQEHVKFFETLMNRIDDEKQQDAIIHAAKRFYVLYGNIFRALDQARLQQVA</sequence>
<proteinExistence type="predicted"/>
<dbReference type="SUPFAM" id="SSF48613">
    <property type="entry name" value="Heme oxygenase-like"/>
    <property type="match status" value="1"/>
</dbReference>
<dbReference type="InterPro" id="IPR016084">
    <property type="entry name" value="Haem_Oase-like_multi-hlx"/>
</dbReference>
<dbReference type="RefSeq" id="WP_199775901.1">
    <property type="nucleotide sequence ID" value="NZ_JBAWKS010000002.1"/>
</dbReference>
<reference evidence="1 2" key="1">
    <citation type="submission" date="2023-12" db="EMBL/GenBank/DDBJ databases">
        <title>Friends and Foes: Symbiotic and Algicidal bacterial influence on Karenia brevis blooms.</title>
        <authorList>
            <person name="Fei C."/>
            <person name="Mohamed A.R."/>
            <person name="Booker A."/>
            <person name="Arshad M."/>
            <person name="Klass S."/>
            <person name="Ahn S."/>
            <person name="Gilbert P.M."/>
            <person name="Heil C.A."/>
            <person name="Martinez J.M."/>
            <person name="Amin S.A."/>
        </authorList>
    </citation>
    <scope>NUCLEOTIDE SEQUENCE [LARGE SCALE GENOMIC DNA]</scope>
    <source>
        <strain evidence="1 2">CE15</strain>
    </source>
</reference>
<protein>
    <submittedName>
        <fullName evidence="1">Iron-containing redox enzyme family protein</fullName>
    </submittedName>
</protein>